<sequence>MRVKIDKKTNLNESDIIHRAILLGTKDIFFRLSGPNVDLPSTMVKIYSVMDRESEYGVWLLDFPYCIVNEMSRDHIITRNPGAGEKNDRCRECRYFKSCAGFPAGYFKKFGTGELAPIKDQPLEVMIEVEPRCNYDCPFCYNRNSFARKNRDINALSADYVKKIIDKIVETGIGIIRFTGGEPLLRPDIFALMEYAKDKKLEVRLNTNCSLVNAANINKFKGIVDNILIPIESCSEAEEAKATGQKEALKKKVAAIRLFKKIGVPTIRVGTVATFGAINNLEKLSDFILGLPVDEWELYRPISSGRNKRKLSGIEIKKLIYGIIKIQKKTEKKIILANALPFCALNDLNKASSVSHGALFDDGHNRIVVDPRGFVKPHYFLDKNIGDPLDIISAWNSAFMKKMRNLEFLPPECRKCNYCFKCRGGSRFEAFSAVGKWDAPDPLADFNNILLWKESI</sequence>
<keyword evidence="4" id="KW-0411">Iron-sulfur</keyword>
<evidence type="ECO:0000313" key="6">
    <source>
        <dbReference type="EMBL" id="OGF24982.1"/>
    </source>
</evidence>
<dbReference type="EMBL" id="MFGB01000024">
    <property type="protein sequence ID" value="OGF24982.1"/>
    <property type="molecule type" value="Genomic_DNA"/>
</dbReference>
<evidence type="ECO:0000256" key="3">
    <source>
        <dbReference type="ARBA" id="ARBA00023004"/>
    </source>
</evidence>
<reference evidence="6 7" key="1">
    <citation type="journal article" date="2016" name="Nat. Commun.">
        <title>Thousands of microbial genomes shed light on interconnected biogeochemical processes in an aquifer system.</title>
        <authorList>
            <person name="Anantharaman K."/>
            <person name="Brown C.T."/>
            <person name="Hug L.A."/>
            <person name="Sharon I."/>
            <person name="Castelle C.J."/>
            <person name="Probst A.J."/>
            <person name="Thomas B.C."/>
            <person name="Singh A."/>
            <person name="Wilkins M.J."/>
            <person name="Karaoz U."/>
            <person name="Brodie E.L."/>
            <person name="Williams K.H."/>
            <person name="Hubbard S.S."/>
            <person name="Banfield J.F."/>
        </authorList>
    </citation>
    <scope>NUCLEOTIDE SEQUENCE [LARGE SCALE GENOMIC DNA]</scope>
</reference>
<evidence type="ECO:0000256" key="1">
    <source>
        <dbReference type="ARBA" id="ARBA00022691"/>
    </source>
</evidence>
<dbReference type="GO" id="GO:0003824">
    <property type="term" value="F:catalytic activity"/>
    <property type="evidence" value="ECO:0007669"/>
    <property type="project" value="InterPro"/>
</dbReference>
<protein>
    <recommendedName>
        <fullName evidence="5">Radical SAM core domain-containing protein</fullName>
    </recommendedName>
</protein>
<name>A0A1F5SEH9_9BACT</name>
<dbReference type="Pfam" id="PF04055">
    <property type="entry name" value="Radical_SAM"/>
    <property type="match status" value="1"/>
</dbReference>
<dbReference type="SUPFAM" id="SSF102114">
    <property type="entry name" value="Radical SAM enzymes"/>
    <property type="match status" value="1"/>
</dbReference>
<dbReference type="PANTHER" id="PTHR11228">
    <property type="entry name" value="RADICAL SAM DOMAIN PROTEIN"/>
    <property type="match status" value="1"/>
</dbReference>
<dbReference type="InterPro" id="IPR058240">
    <property type="entry name" value="rSAM_sf"/>
</dbReference>
<organism evidence="6 7">
    <name type="scientific">Candidatus Falkowbacteria bacterium RIFOXYA2_FULL_47_19</name>
    <dbReference type="NCBI Taxonomy" id="1797994"/>
    <lineage>
        <taxon>Bacteria</taxon>
        <taxon>Candidatus Falkowiibacteriota</taxon>
    </lineage>
</organism>
<proteinExistence type="predicted"/>
<dbReference type="STRING" id="1797994.A2227_08005"/>
<dbReference type="InterPro" id="IPR007197">
    <property type="entry name" value="rSAM"/>
</dbReference>
<dbReference type="SFLD" id="SFLDG01067">
    <property type="entry name" value="SPASM/twitch_domain_containing"/>
    <property type="match status" value="1"/>
</dbReference>
<keyword evidence="1" id="KW-0949">S-adenosyl-L-methionine</keyword>
<accession>A0A1F5SEH9</accession>
<keyword evidence="2" id="KW-0479">Metal-binding</keyword>
<dbReference type="PROSITE" id="PS51918">
    <property type="entry name" value="RADICAL_SAM"/>
    <property type="match status" value="1"/>
</dbReference>
<evidence type="ECO:0000256" key="4">
    <source>
        <dbReference type="ARBA" id="ARBA00023014"/>
    </source>
</evidence>
<dbReference type="GO" id="GO:0046872">
    <property type="term" value="F:metal ion binding"/>
    <property type="evidence" value="ECO:0007669"/>
    <property type="project" value="UniProtKB-KW"/>
</dbReference>
<evidence type="ECO:0000313" key="7">
    <source>
        <dbReference type="Proteomes" id="UP000178367"/>
    </source>
</evidence>
<evidence type="ECO:0000259" key="5">
    <source>
        <dbReference type="PROSITE" id="PS51918"/>
    </source>
</evidence>
<dbReference type="Gene3D" id="3.20.20.70">
    <property type="entry name" value="Aldolase class I"/>
    <property type="match status" value="1"/>
</dbReference>
<dbReference type="PANTHER" id="PTHR11228:SF7">
    <property type="entry name" value="PQQA PEPTIDE CYCLASE"/>
    <property type="match status" value="1"/>
</dbReference>
<dbReference type="InterPro" id="IPR050377">
    <property type="entry name" value="Radical_SAM_PqqE_MftC-like"/>
</dbReference>
<dbReference type="CDD" id="cd01335">
    <property type="entry name" value="Radical_SAM"/>
    <property type="match status" value="1"/>
</dbReference>
<feature type="domain" description="Radical SAM core" evidence="5">
    <location>
        <begin position="119"/>
        <end position="329"/>
    </location>
</feature>
<dbReference type="AlphaFoldDB" id="A0A1F5SEH9"/>
<keyword evidence="3" id="KW-0408">Iron</keyword>
<evidence type="ECO:0000256" key="2">
    <source>
        <dbReference type="ARBA" id="ARBA00022723"/>
    </source>
</evidence>
<dbReference type="GO" id="GO:0051536">
    <property type="term" value="F:iron-sulfur cluster binding"/>
    <property type="evidence" value="ECO:0007669"/>
    <property type="project" value="UniProtKB-KW"/>
</dbReference>
<dbReference type="SFLD" id="SFLDS00029">
    <property type="entry name" value="Radical_SAM"/>
    <property type="match status" value="1"/>
</dbReference>
<comment type="caution">
    <text evidence="6">The sequence shown here is derived from an EMBL/GenBank/DDBJ whole genome shotgun (WGS) entry which is preliminary data.</text>
</comment>
<gene>
    <name evidence="6" type="ORF">A2227_08005</name>
</gene>
<dbReference type="Proteomes" id="UP000178367">
    <property type="component" value="Unassembled WGS sequence"/>
</dbReference>
<dbReference type="InterPro" id="IPR013785">
    <property type="entry name" value="Aldolase_TIM"/>
</dbReference>